<feature type="domain" description="Glutamine amidotransferase" evidence="5">
    <location>
        <begin position="7"/>
        <end position="187"/>
    </location>
</feature>
<evidence type="ECO:0000259" key="5">
    <source>
        <dbReference type="Pfam" id="PF00117"/>
    </source>
</evidence>
<evidence type="ECO:0000259" key="6">
    <source>
        <dbReference type="Pfam" id="PF00425"/>
    </source>
</evidence>
<feature type="domain" description="Anthranilate synthase component I N-terminal" evidence="7">
    <location>
        <begin position="229"/>
        <end position="367"/>
    </location>
</feature>
<comment type="caution">
    <text evidence="8">The sequence shown here is derived from an EMBL/GenBank/DDBJ whole genome shotgun (WGS) entry which is preliminary data.</text>
</comment>
<dbReference type="PRINTS" id="PR00096">
    <property type="entry name" value="GATASE"/>
</dbReference>
<dbReference type="NCBIfam" id="TIGR00566">
    <property type="entry name" value="trpG_papA"/>
    <property type="match status" value="1"/>
</dbReference>
<name>K6WLF6_9ACTN</name>
<evidence type="ECO:0000256" key="4">
    <source>
        <dbReference type="ARBA" id="ARBA00022962"/>
    </source>
</evidence>
<dbReference type="Pfam" id="PF04715">
    <property type="entry name" value="Anth_synt_I_N"/>
    <property type="match status" value="1"/>
</dbReference>
<keyword evidence="4" id="KW-0315">Glutamine amidotransferase</keyword>
<dbReference type="InterPro" id="IPR006221">
    <property type="entry name" value="TrpG/PapA_dom"/>
</dbReference>
<dbReference type="PROSITE" id="PS51273">
    <property type="entry name" value="GATASE_TYPE_1"/>
    <property type="match status" value="1"/>
</dbReference>
<dbReference type="NCBIfam" id="TIGR00553">
    <property type="entry name" value="pabB"/>
    <property type="match status" value="1"/>
</dbReference>
<dbReference type="FunFam" id="3.40.50.880:FF:000003">
    <property type="entry name" value="Anthranilate synthase component II"/>
    <property type="match status" value="1"/>
</dbReference>
<dbReference type="GO" id="GO:0009396">
    <property type="term" value="P:folic acid-containing compound biosynthetic process"/>
    <property type="evidence" value="ECO:0007669"/>
    <property type="project" value="InterPro"/>
</dbReference>
<evidence type="ECO:0000256" key="1">
    <source>
        <dbReference type="ARBA" id="ARBA00005970"/>
    </source>
</evidence>
<dbReference type="Pfam" id="PF00117">
    <property type="entry name" value="GATase"/>
    <property type="match status" value="1"/>
</dbReference>
<keyword evidence="3" id="KW-0808">Transferase</keyword>
<dbReference type="EC" id="2.6.1.85" evidence="2"/>
<dbReference type="SUPFAM" id="SSF56322">
    <property type="entry name" value="ADC synthase"/>
    <property type="match status" value="1"/>
</dbReference>
<dbReference type="Gene3D" id="3.60.120.10">
    <property type="entry name" value="Anthranilate synthase"/>
    <property type="match status" value="1"/>
</dbReference>
<dbReference type="GO" id="GO:0005737">
    <property type="term" value="C:cytoplasm"/>
    <property type="evidence" value="ECO:0007669"/>
    <property type="project" value="TreeGrafter"/>
</dbReference>
<dbReference type="PANTHER" id="PTHR11236">
    <property type="entry name" value="AMINOBENZOATE/ANTHRANILATE SYNTHASE"/>
    <property type="match status" value="1"/>
</dbReference>
<proteinExistence type="inferred from homology"/>
<dbReference type="STRING" id="1108045.GORHZ_200_00240"/>
<dbReference type="eggNOG" id="COG0147">
    <property type="taxonomic scope" value="Bacteria"/>
</dbReference>
<dbReference type="AlphaFoldDB" id="K6WLF6"/>
<dbReference type="Proteomes" id="UP000008363">
    <property type="component" value="Unassembled WGS sequence"/>
</dbReference>
<dbReference type="OrthoDB" id="3518032at2"/>
<dbReference type="InterPro" id="IPR029062">
    <property type="entry name" value="Class_I_gatase-like"/>
</dbReference>
<feature type="domain" description="Chorismate-utilising enzyme C-terminal" evidence="6">
    <location>
        <begin position="423"/>
        <end position="676"/>
    </location>
</feature>
<dbReference type="RefSeq" id="WP_006337837.1">
    <property type="nucleotide sequence ID" value="NZ_BAHC01000200.1"/>
</dbReference>
<dbReference type="CDD" id="cd01743">
    <property type="entry name" value="GATase1_Anthranilate_Synthase"/>
    <property type="match status" value="1"/>
</dbReference>
<dbReference type="PRINTS" id="PR00097">
    <property type="entry name" value="ANTSNTHASEII"/>
</dbReference>
<reference evidence="8 9" key="1">
    <citation type="submission" date="2012-08" db="EMBL/GenBank/DDBJ databases">
        <title>Whole genome shotgun sequence of Gordonia rhizosphera NBRC 16068.</title>
        <authorList>
            <person name="Takarada H."/>
            <person name="Isaki S."/>
            <person name="Hosoyama A."/>
            <person name="Tsuchikane K."/>
            <person name="Katsumata H."/>
            <person name="Baba S."/>
            <person name="Ohji S."/>
            <person name="Yamazaki S."/>
            <person name="Fujita N."/>
        </authorList>
    </citation>
    <scope>NUCLEOTIDE SEQUENCE [LARGE SCALE GENOMIC DNA]</scope>
    <source>
        <strain evidence="8 9">NBRC 16068</strain>
    </source>
</reference>
<dbReference type="Gene3D" id="3.40.50.880">
    <property type="match status" value="1"/>
</dbReference>
<accession>K6WLF6</accession>
<dbReference type="Pfam" id="PF00425">
    <property type="entry name" value="Chorismate_bind"/>
    <property type="match status" value="1"/>
</dbReference>
<dbReference type="GO" id="GO:0008153">
    <property type="term" value="P:4-aminobenzoate biosynthetic process"/>
    <property type="evidence" value="ECO:0007669"/>
    <property type="project" value="TreeGrafter"/>
</dbReference>
<evidence type="ECO:0000313" key="9">
    <source>
        <dbReference type="Proteomes" id="UP000008363"/>
    </source>
</evidence>
<dbReference type="InterPro" id="IPR015890">
    <property type="entry name" value="Chorismate_C"/>
</dbReference>
<dbReference type="eggNOG" id="COG0512">
    <property type="taxonomic scope" value="Bacteria"/>
</dbReference>
<comment type="similarity">
    <text evidence="1">In the C-terminal section; belongs to the anthranilate synthase component I family.</text>
</comment>
<dbReference type="GO" id="GO:0000162">
    <property type="term" value="P:L-tryptophan biosynthetic process"/>
    <property type="evidence" value="ECO:0007669"/>
    <property type="project" value="TreeGrafter"/>
</dbReference>
<dbReference type="GO" id="GO:0046820">
    <property type="term" value="F:4-amino-4-deoxychorismate synthase activity"/>
    <property type="evidence" value="ECO:0007669"/>
    <property type="project" value="UniProtKB-EC"/>
</dbReference>
<dbReference type="InterPro" id="IPR005801">
    <property type="entry name" value="ADC_synthase"/>
</dbReference>
<gene>
    <name evidence="8" type="primary">pabAB</name>
    <name evidence="8" type="ORF">GORHZ_200_00240</name>
</gene>
<sequence>MAMVRTLLIDNYDSFTYNLVDLVAAVNGSPPVVVTNDVTWESIDFSAFDNVVISPGPGHPGVPRDFGIAARVITESGLPVLGVCLGHQGVCAAFGARVVHAPEPMHGRVSAVHHDGVGLFAGVPSPVLMTRYHSLMVVDLPAELQTLATTDDGVVMAVRHRDRPLWGVQFHPESIASEHGLTILKNFRDLSLADSVPTLTAPQQVSPEVPDSPGRFVLEHVAIDHEPDPARLYERLFADRPGAFWLDGTARRDAGARVTIMGDCTGPDAEYLTYDVTTRSVRIDRGLESRTHRVPSLFDFLEKSLRDRAIVPDPALPIDFHLGYVGYLGYELKAETGGQLVHRSPHPDAALVFADRAVVIDHDRGCTYLLTLRAQHGADAHRSWLDDTAAAVVDVDACAPYERHAPLMTAAEHAPPRLRHDAAAYRARIEASMDLIRDGQTYEVCLTNCATVDGPVDAVDVFDRVRALNPVPYAALLQFDGLSVISASPERFVRVRPDRTVDSAPIKGTRPRGQNESEDALLRHALRSSEKERAENLMIVDLVRNELSRVCEPGSVHVPELFAIESYVSVHQLVSTVAGTLRRDTHPVAAVRALFPAGSMTGAPKLRTMEILDHLEAGPRGVYSGALGYLSLSGDVDLSVVIRTMVATDSGVEFGVGGAITALSDPAEEYAEILVKATSSQRVLSEPVLSESVTADARSVPVAG</sequence>
<dbReference type="EMBL" id="BAHC01000200">
    <property type="protein sequence ID" value="GAB92987.1"/>
    <property type="molecule type" value="Genomic_DNA"/>
</dbReference>
<dbReference type="InterPro" id="IPR005802">
    <property type="entry name" value="ADC_synth_comp_1"/>
</dbReference>
<protein>
    <recommendedName>
        <fullName evidence="2">aminodeoxychorismate synthase</fullName>
        <ecNumber evidence="2">2.6.1.85</ecNumber>
    </recommendedName>
</protein>
<evidence type="ECO:0000256" key="2">
    <source>
        <dbReference type="ARBA" id="ARBA00013139"/>
    </source>
</evidence>
<evidence type="ECO:0000256" key="3">
    <source>
        <dbReference type="ARBA" id="ARBA00022679"/>
    </source>
</evidence>
<dbReference type="InterPro" id="IPR019999">
    <property type="entry name" value="Anth_synth_I-like"/>
</dbReference>
<evidence type="ECO:0000313" key="8">
    <source>
        <dbReference type="EMBL" id="GAB92987.1"/>
    </source>
</evidence>
<keyword evidence="9" id="KW-1185">Reference proteome</keyword>
<organism evidence="8 9">
    <name type="scientific">Gordonia rhizosphera NBRC 16068</name>
    <dbReference type="NCBI Taxonomy" id="1108045"/>
    <lineage>
        <taxon>Bacteria</taxon>
        <taxon>Bacillati</taxon>
        <taxon>Actinomycetota</taxon>
        <taxon>Actinomycetes</taxon>
        <taxon>Mycobacteriales</taxon>
        <taxon>Gordoniaceae</taxon>
        <taxon>Gordonia</taxon>
    </lineage>
</organism>
<dbReference type="SUPFAM" id="SSF52317">
    <property type="entry name" value="Class I glutamine amidotransferase-like"/>
    <property type="match status" value="1"/>
</dbReference>
<dbReference type="PANTHER" id="PTHR11236:SF18">
    <property type="entry name" value="AMINODEOXYCHORISMATE SYNTHASE"/>
    <property type="match status" value="1"/>
</dbReference>
<dbReference type="InterPro" id="IPR017926">
    <property type="entry name" value="GATASE"/>
</dbReference>
<dbReference type="InterPro" id="IPR006805">
    <property type="entry name" value="Anth_synth_I_N"/>
</dbReference>
<dbReference type="PRINTS" id="PR00099">
    <property type="entry name" value="CPSGATASE"/>
</dbReference>
<evidence type="ECO:0000259" key="7">
    <source>
        <dbReference type="Pfam" id="PF04715"/>
    </source>
</evidence>